<protein>
    <submittedName>
        <fullName evidence="2">Reverse transcriptase domain-containing protein</fullName>
    </submittedName>
</protein>
<dbReference type="Pfam" id="PF00078">
    <property type="entry name" value="RVT_1"/>
    <property type="match status" value="1"/>
</dbReference>
<evidence type="ECO:0000259" key="1">
    <source>
        <dbReference type="Pfam" id="PF00078"/>
    </source>
</evidence>
<dbReference type="InterPro" id="IPR000477">
    <property type="entry name" value="RT_dom"/>
</dbReference>
<sequence length="278" mass="32112">MGRLLRQIGPQKRLPTLEQAANLLPTHYKQASKLSFQNSDKKQKKACKQVLQQNKSYTQKDIFTDELTLEELECAIQKLDANKSPGIDLIFGSMIKHFGICTRRTLLRIFNLSWKSGKLPTLLKKSIIIPILKPGKDACCKSYHPISLTSTLCKLMERIIHARIMRWLIEHNVLHFYQTAFRAGHSTVDQLFYLVQSIIDGLEGRPHTKTTAVFLDLSAAFERVWRHKLIEVLHRSGIKGNSLLWINDFLRHRKFVVRFNGSFRSHIDLGLVSRRDLL</sequence>
<dbReference type="GO" id="GO:0003964">
    <property type="term" value="F:RNA-directed DNA polymerase activity"/>
    <property type="evidence" value="ECO:0007669"/>
    <property type="project" value="UniProtKB-KW"/>
</dbReference>
<reference evidence="2" key="1">
    <citation type="submission" date="2020-08" db="EMBL/GenBank/DDBJ databases">
        <title>Multicomponent nature underlies the extraordinary mechanical properties of spider dragline silk.</title>
        <authorList>
            <person name="Kono N."/>
            <person name="Nakamura H."/>
            <person name="Mori M."/>
            <person name="Yoshida Y."/>
            <person name="Ohtoshi R."/>
            <person name="Malay A.D."/>
            <person name="Moran D.A.P."/>
            <person name="Tomita M."/>
            <person name="Numata K."/>
            <person name="Arakawa K."/>
        </authorList>
    </citation>
    <scope>NUCLEOTIDE SEQUENCE</scope>
</reference>
<dbReference type="AlphaFoldDB" id="A0A8X6YHN3"/>
<dbReference type="PANTHER" id="PTHR19446">
    <property type="entry name" value="REVERSE TRANSCRIPTASES"/>
    <property type="match status" value="1"/>
</dbReference>
<proteinExistence type="predicted"/>
<feature type="domain" description="Reverse transcriptase" evidence="1">
    <location>
        <begin position="132"/>
        <end position="261"/>
    </location>
</feature>
<evidence type="ECO:0000313" key="2">
    <source>
        <dbReference type="EMBL" id="GFY69749.1"/>
    </source>
</evidence>
<keyword evidence="2" id="KW-0808">Transferase</keyword>
<dbReference type="CDD" id="cd01650">
    <property type="entry name" value="RT_nLTR_like"/>
    <property type="match status" value="1"/>
</dbReference>
<keyword evidence="3" id="KW-1185">Reference proteome</keyword>
<comment type="caution">
    <text evidence="2">The sequence shown here is derived from an EMBL/GenBank/DDBJ whole genome shotgun (WGS) entry which is preliminary data.</text>
</comment>
<dbReference type="Proteomes" id="UP000886998">
    <property type="component" value="Unassembled WGS sequence"/>
</dbReference>
<accession>A0A8X6YHN3</accession>
<keyword evidence="2" id="KW-0695">RNA-directed DNA polymerase</keyword>
<name>A0A8X6YHN3_9ARAC</name>
<dbReference type="EMBL" id="BMAV01017780">
    <property type="protein sequence ID" value="GFY69749.1"/>
    <property type="molecule type" value="Genomic_DNA"/>
</dbReference>
<dbReference type="OrthoDB" id="6432556at2759"/>
<keyword evidence="2" id="KW-0548">Nucleotidyltransferase</keyword>
<gene>
    <name evidence="2" type="primary">DDZ39_07810</name>
    <name evidence="2" type="ORF">TNIN_256581</name>
</gene>
<organism evidence="2 3">
    <name type="scientific">Trichonephila inaurata madagascariensis</name>
    <dbReference type="NCBI Taxonomy" id="2747483"/>
    <lineage>
        <taxon>Eukaryota</taxon>
        <taxon>Metazoa</taxon>
        <taxon>Ecdysozoa</taxon>
        <taxon>Arthropoda</taxon>
        <taxon>Chelicerata</taxon>
        <taxon>Arachnida</taxon>
        <taxon>Araneae</taxon>
        <taxon>Araneomorphae</taxon>
        <taxon>Entelegynae</taxon>
        <taxon>Araneoidea</taxon>
        <taxon>Nephilidae</taxon>
        <taxon>Trichonephila</taxon>
        <taxon>Trichonephila inaurata</taxon>
    </lineage>
</organism>
<evidence type="ECO:0000313" key="3">
    <source>
        <dbReference type="Proteomes" id="UP000886998"/>
    </source>
</evidence>